<keyword evidence="3" id="KW-1185">Reference proteome</keyword>
<dbReference type="EMBL" id="JAHESF010000024">
    <property type="protein sequence ID" value="MBT1699387.1"/>
    <property type="molecule type" value="Genomic_DNA"/>
</dbReference>
<evidence type="ECO:0000256" key="1">
    <source>
        <dbReference type="SAM" id="Phobius"/>
    </source>
</evidence>
<feature type="transmembrane region" description="Helical" evidence="1">
    <location>
        <begin position="46"/>
        <end position="66"/>
    </location>
</feature>
<organism evidence="2 3">
    <name type="scientific">Chryseosolibacter histidini</name>
    <dbReference type="NCBI Taxonomy" id="2782349"/>
    <lineage>
        <taxon>Bacteria</taxon>
        <taxon>Pseudomonadati</taxon>
        <taxon>Bacteroidota</taxon>
        <taxon>Cytophagia</taxon>
        <taxon>Cytophagales</taxon>
        <taxon>Chryseotaleaceae</taxon>
        <taxon>Chryseosolibacter</taxon>
    </lineage>
</organism>
<keyword evidence="1" id="KW-1133">Transmembrane helix</keyword>
<sequence>MSITEARYQLKRLKRKYFALRIAEVYLWALASASIAYGLTSLFASAVYGYILATTVGLALFSLVFIRYRLHLLNERKVIAFIDQQHQQLENSTDLLVKESGTLTLLEQLQQQRVLDQFTLVQHDLLSRIHL</sequence>
<dbReference type="RefSeq" id="WP_254167294.1">
    <property type="nucleotide sequence ID" value="NZ_JAHESF010000024.1"/>
</dbReference>
<reference evidence="2 3" key="1">
    <citation type="submission" date="2021-05" db="EMBL/GenBank/DDBJ databases">
        <title>A Polyphasic approach of four new species of the genus Ohtaekwangia: Ohtaekwangia histidinii sp. nov., Ohtaekwangia cretensis sp. nov., Ohtaekwangia indiensis sp. nov., Ohtaekwangia reichenbachii sp. nov. from diverse environment.</title>
        <authorList>
            <person name="Octaviana S."/>
        </authorList>
    </citation>
    <scope>NUCLEOTIDE SEQUENCE [LARGE SCALE GENOMIC DNA]</scope>
    <source>
        <strain evidence="2 3">PWU4</strain>
    </source>
</reference>
<feature type="non-terminal residue" evidence="2">
    <location>
        <position position="131"/>
    </location>
</feature>
<dbReference type="Proteomes" id="UP001319200">
    <property type="component" value="Unassembled WGS sequence"/>
</dbReference>
<gene>
    <name evidence="2" type="ORF">KK083_20995</name>
</gene>
<evidence type="ECO:0000313" key="3">
    <source>
        <dbReference type="Proteomes" id="UP001319200"/>
    </source>
</evidence>
<keyword evidence="1" id="KW-0812">Transmembrane</keyword>
<comment type="caution">
    <text evidence="2">The sequence shown here is derived from an EMBL/GenBank/DDBJ whole genome shotgun (WGS) entry which is preliminary data.</text>
</comment>
<feature type="transmembrane region" description="Helical" evidence="1">
    <location>
        <begin position="20"/>
        <end position="40"/>
    </location>
</feature>
<accession>A0AAP2DQY7</accession>
<proteinExistence type="predicted"/>
<dbReference type="AlphaFoldDB" id="A0AAP2DQY7"/>
<name>A0AAP2DQY7_9BACT</name>
<evidence type="ECO:0000313" key="2">
    <source>
        <dbReference type="EMBL" id="MBT1699387.1"/>
    </source>
</evidence>
<protein>
    <submittedName>
        <fullName evidence="2">Uncharacterized protein</fullName>
    </submittedName>
</protein>
<keyword evidence="1" id="KW-0472">Membrane</keyword>